<dbReference type="EMBL" id="CM002927">
    <property type="protein sequence ID" value="KGN47664.1"/>
    <property type="molecule type" value="Genomic_DNA"/>
</dbReference>
<dbReference type="PANTHER" id="PTHR34427">
    <property type="entry name" value="DUF4283 DOMAIN PROTEIN"/>
    <property type="match status" value="1"/>
</dbReference>
<gene>
    <name evidence="1" type="ORF">Csa_6G367105</name>
</gene>
<evidence type="ECO:0000313" key="1">
    <source>
        <dbReference type="EMBL" id="KGN47664.1"/>
    </source>
</evidence>
<keyword evidence="2" id="KW-1185">Reference proteome</keyword>
<dbReference type="AlphaFoldDB" id="A0A0A0KFP0"/>
<accession>A0A0A0KFP0</accession>
<reference evidence="1 2" key="2">
    <citation type="journal article" date="2009" name="PLoS ONE">
        <title>An integrated genetic and cytogenetic map of the cucumber genome.</title>
        <authorList>
            <person name="Ren Y."/>
            <person name="Zhang Z."/>
            <person name="Liu J."/>
            <person name="Staub J.E."/>
            <person name="Han Y."/>
            <person name="Cheng Z."/>
            <person name="Li X."/>
            <person name="Lu J."/>
            <person name="Miao H."/>
            <person name="Kang H."/>
            <person name="Xie B."/>
            <person name="Gu X."/>
            <person name="Wang X."/>
            <person name="Du Y."/>
            <person name="Jin W."/>
            <person name="Huang S."/>
        </authorList>
    </citation>
    <scope>NUCLEOTIDE SEQUENCE [LARGE SCALE GENOMIC DNA]</scope>
    <source>
        <strain evidence="2">cv. 9930</strain>
    </source>
</reference>
<dbReference type="PANTHER" id="PTHR34427:SF5">
    <property type="entry name" value="DUF4283 DOMAIN-CONTAINING PROTEIN"/>
    <property type="match status" value="1"/>
</dbReference>
<evidence type="ECO:0000313" key="2">
    <source>
        <dbReference type="Proteomes" id="UP000029981"/>
    </source>
</evidence>
<reference evidence="1 2" key="1">
    <citation type="journal article" date="2009" name="Nat. Genet.">
        <title>The genome of the cucumber, Cucumis sativus L.</title>
        <authorList>
            <person name="Huang S."/>
            <person name="Li R."/>
            <person name="Zhang Z."/>
            <person name="Li L."/>
            <person name="Gu X."/>
            <person name="Fan W."/>
            <person name="Lucas W.J."/>
            <person name="Wang X."/>
            <person name="Xie B."/>
            <person name="Ni P."/>
            <person name="Ren Y."/>
            <person name="Zhu H."/>
            <person name="Li J."/>
            <person name="Lin K."/>
            <person name="Jin W."/>
            <person name="Fei Z."/>
            <person name="Li G."/>
            <person name="Staub J."/>
            <person name="Kilian A."/>
            <person name="van der Vossen E.A."/>
            <person name="Wu Y."/>
            <person name="Guo J."/>
            <person name="He J."/>
            <person name="Jia Z."/>
            <person name="Ren Y."/>
            <person name="Tian G."/>
            <person name="Lu Y."/>
            <person name="Ruan J."/>
            <person name="Qian W."/>
            <person name="Wang M."/>
            <person name="Huang Q."/>
            <person name="Li B."/>
            <person name="Xuan Z."/>
            <person name="Cao J."/>
            <person name="Asan"/>
            <person name="Wu Z."/>
            <person name="Zhang J."/>
            <person name="Cai Q."/>
            <person name="Bai Y."/>
            <person name="Zhao B."/>
            <person name="Han Y."/>
            <person name="Li Y."/>
            <person name="Li X."/>
            <person name="Wang S."/>
            <person name="Shi Q."/>
            <person name="Liu S."/>
            <person name="Cho W.K."/>
            <person name="Kim J.Y."/>
            <person name="Xu Y."/>
            <person name="Heller-Uszynska K."/>
            <person name="Miao H."/>
            <person name="Cheng Z."/>
            <person name="Zhang S."/>
            <person name="Wu J."/>
            <person name="Yang Y."/>
            <person name="Kang H."/>
            <person name="Li M."/>
            <person name="Liang H."/>
            <person name="Ren X."/>
            <person name="Shi Z."/>
            <person name="Wen M."/>
            <person name="Jian M."/>
            <person name="Yang H."/>
            <person name="Zhang G."/>
            <person name="Yang Z."/>
            <person name="Chen R."/>
            <person name="Liu S."/>
            <person name="Li J."/>
            <person name="Ma L."/>
            <person name="Liu H."/>
            <person name="Zhou Y."/>
            <person name="Zhao J."/>
            <person name="Fang X."/>
            <person name="Li G."/>
            <person name="Fang L."/>
            <person name="Li Y."/>
            <person name="Liu D."/>
            <person name="Zheng H."/>
            <person name="Zhang Y."/>
            <person name="Qin N."/>
            <person name="Li Z."/>
            <person name="Yang G."/>
            <person name="Yang S."/>
            <person name="Bolund L."/>
            <person name="Kristiansen K."/>
            <person name="Zheng H."/>
            <person name="Li S."/>
            <person name="Zhang X."/>
            <person name="Yang H."/>
            <person name="Wang J."/>
            <person name="Sun R."/>
            <person name="Zhang B."/>
            <person name="Jiang S."/>
            <person name="Wang J."/>
            <person name="Du Y."/>
            <person name="Li S."/>
        </authorList>
    </citation>
    <scope>NUCLEOTIDE SEQUENCE [LARGE SCALE GENOMIC DNA]</scope>
    <source>
        <strain evidence="2">cv. 9930</strain>
    </source>
</reference>
<reference evidence="1 2" key="4">
    <citation type="journal article" date="2011" name="BMC Genomics">
        <title>RNA-Seq improves annotation of protein-coding genes in the cucumber genome.</title>
        <authorList>
            <person name="Li Z."/>
            <person name="Zhang Z."/>
            <person name="Yan P."/>
            <person name="Huang S."/>
            <person name="Fei Z."/>
            <person name="Lin K."/>
        </authorList>
    </citation>
    <scope>NUCLEOTIDE SEQUENCE [LARGE SCALE GENOMIC DNA]</scope>
    <source>
        <strain evidence="2">cv. 9930</strain>
    </source>
</reference>
<protein>
    <submittedName>
        <fullName evidence="1">Uncharacterized protein</fullName>
    </submittedName>
</protein>
<proteinExistence type="predicted"/>
<organism evidence="1 2">
    <name type="scientific">Cucumis sativus</name>
    <name type="common">Cucumber</name>
    <dbReference type="NCBI Taxonomy" id="3659"/>
    <lineage>
        <taxon>Eukaryota</taxon>
        <taxon>Viridiplantae</taxon>
        <taxon>Streptophyta</taxon>
        <taxon>Embryophyta</taxon>
        <taxon>Tracheophyta</taxon>
        <taxon>Spermatophyta</taxon>
        <taxon>Magnoliopsida</taxon>
        <taxon>eudicotyledons</taxon>
        <taxon>Gunneridae</taxon>
        <taxon>Pentapetalae</taxon>
        <taxon>rosids</taxon>
        <taxon>fabids</taxon>
        <taxon>Cucurbitales</taxon>
        <taxon>Cucurbitaceae</taxon>
        <taxon>Benincaseae</taxon>
        <taxon>Cucumis</taxon>
    </lineage>
</organism>
<dbReference type="Proteomes" id="UP000029981">
    <property type="component" value="Chromosome 6"/>
</dbReference>
<name>A0A0A0KFP0_CUCSA</name>
<dbReference type="Gramene" id="KGN47664">
    <property type="protein sequence ID" value="KGN47664"/>
    <property type="gene ID" value="Csa_6G367105"/>
</dbReference>
<sequence length="150" mass="17547">MRKLKEQTNWSFTYKSFHAEKALVSFENKYQATIMCKNRGWNPVDKFYIKFEEWNTMKHGSPKLVPSYGGWVNFRGILMHAWDMETFTQIGEACGSFIEITREIKKQVEIRQAMLKVKENFTGFIPAFINVFDKKGNSFLVQSIVQAEGK</sequence>
<reference evidence="1 2" key="3">
    <citation type="journal article" date="2010" name="BMC Genomics">
        <title>Transcriptome sequencing and comparative analysis of cucumber flowers with different sex types.</title>
        <authorList>
            <person name="Guo S."/>
            <person name="Zheng Y."/>
            <person name="Joung J.G."/>
            <person name="Liu S."/>
            <person name="Zhang Z."/>
            <person name="Crasta O.R."/>
            <person name="Sobral B.W."/>
            <person name="Xu Y."/>
            <person name="Huang S."/>
            <person name="Fei Z."/>
        </authorList>
    </citation>
    <scope>NUCLEOTIDE SEQUENCE [LARGE SCALE GENOMIC DNA]</scope>
    <source>
        <strain evidence="2">cv. 9930</strain>
    </source>
</reference>